<sequence length="207" mass="22152">MTYPVWLAVSIAMPLLVVSWIVFVSRRWGTGSLIRDYGLSFRWIDLLAIPAALATIWFVGPIFIGIALMIFGDPGGLPSNVIVTPDPMVWVPMLILSVVSAPFIEEVVFRGMLQPSLKRLFDGYAPDQDRSFRATNAAVLVTALIFASLHLPQVLGGVNGVILAAGTLFAGIVYGALAMATRRTAPSIVAHAAWNLLATAGAYGLIS</sequence>
<dbReference type="PANTHER" id="PTHR43592">
    <property type="entry name" value="CAAX AMINO TERMINAL PROTEASE"/>
    <property type="match status" value="1"/>
</dbReference>
<dbReference type="OrthoDB" id="254800at2"/>
<proteinExistence type="predicted"/>
<keyword evidence="3" id="KW-0378">Hydrolase</keyword>
<evidence type="ECO:0000259" key="2">
    <source>
        <dbReference type="Pfam" id="PF02517"/>
    </source>
</evidence>
<organism evidence="3 4">
    <name type="scientific">Agromyces fucosus</name>
    <dbReference type="NCBI Taxonomy" id="41985"/>
    <lineage>
        <taxon>Bacteria</taxon>
        <taxon>Bacillati</taxon>
        <taxon>Actinomycetota</taxon>
        <taxon>Actinomycetes</taxon>
        <taxon>Micrococcales</taxon>
        <taxon>Microbacteriaceae</taxon>
        <taxon>Agromyces</taxon>
    </lineage>
</organism>
<dbReference type="PANTHER" id="PTHR43592:SF15">
    <property type="entry name" value="CAAX AMINO TERMINAL PROTEASE FAMILY PROTEIN"/>
    <property type="match status" value="1"/>
</dbReference>
<dbReference type="GO" id="GO:0008237">
    <property type="term" value="F:metallopeptidase activity"/>
    <property type="evidence" value="ECO:0007669"/>
    <property type="project" value="UniProtKB-KW"/>
</dbReference>
<dbReference type="EMBL" id="SDPO01000002">
    <property type="protein sequence ID" value="RXZ48822.1"/>
    <property type="molecule type" value="Genomic_DNA"/>
</dbReference>
<dbReference type="GO" id="GO:0080120">
    <property type="term" value="P:CAAX-box protein maturation"/>
    <property type="evidence" value="ECO:0007669"/>
    <property type="project" value="UniProtKB-ARBA"/>
</dbReference>
<keyword evidence="1" id="KW-0812">Transmembrane</keyword>
<feature type="transmembrane region" description="Helical" evidence="1">
    <location>
        <begin position="90"/>
        <end position="113"/>
    </location>
</feature>
<protein>
    <submittedName>
        <fullName evidence="3">CPBP family intramembrane metalloprotease</fullName>
    </submittedName>
</protein>
<keyword evidence="4" id="KW-1185">Reference proteome</keyword>
<dbReference type="GO" id="GO:0004175">
    <property type="term" value="F:endopeptidase activity"/>
    <property type="evidence" value="ECO:0007669"/>
    <property type="project" value="UniProtKB-ARBA"/>
</dbReference>
<keyword evidence="3" id="KW-0482">Metalloprotease</keyword>
<evidence type="ECO:0000256" key="1">
    <source>
        <dbReference type="SAM" id="Phobius"/>
    </source>
</evidence>
<gene>
    <name evidence="3" type="ORF">ESP57_07495</name>
</gene>
<feature type="domain" description="CAAX prenyl protease 2/Lysostaphin resistance protein A-like" evidence="2">
    <location>
        <begin position="90"/>
        <end position="197"/>
    </location>
</feature>
<keyword evidence="3" id="KW-0645">Protease</keyword>
<reference evidence="3 4" key="1">
    <citation type="submission" date="2019-01" db="EMBL/GenBank/DDBJ databases">
        <authorList>
            <person name="Li J."/>
        </authorList>
    </citation>
    <scope>NUCLEOTIDE SEQUENCE [LARGE SCALE GENOMIC DNA]</scope>
    <source>
        <strain evidence="3 4">CCUG 35506</strain>
    </source>
</reference>
<feature type="transmembrane region" description="Helical" evidence="1">
    <location>
        <begin position="46"/>
        <end position="70"/>
    </location>
</feature>
<name>A0A4Q2JLN0_9MICO</name>
<feature type="transmembrane region" description="Helical" evidence="1">
    <location>
        <begin position="161"/>
        <end position="181"/>
    </location>
</feature>
<dbReference type="GO" id="GO:0006508">
    <property type="term" value="P:proteolysis"/>
    <property type="evidence" value="ECO:0007669"/>
    <property type="project" value="UniProtKB-KW"/>
</dbReference>
<dbReference type="InterPro" id="IPR003675">
    <property type="entry name" value="Rce1/LyrA-like_dom"/>
</dbReference>
<feature type="transmembrane region" description="Helical" evidence="1">
    <location>
        <begin position="6"/>
        <end position="25"/>
    </location>
</feature>
<accession>A0A4Q2JLN0</accession>
<dbReference type="Pfam" id="PF02517">
    <property type="entry name" value="Rce1-like"/>
    <property type="match status" value="1"/>
</dbReference>
<keyword evidence="1" id="KW-0472">Membrane</keyword>
<feature type="transmembrane region" description="Helical" evidence="1">
    <location>
        <begin position="188"/>
        <end position="206"/>
    </location>
</feature>
<comment type="caution">
    <text evidence="3">The sequence shown here is derived from an EMBL/GenBank/DDBJ whole genome shotgun (WGS) entry which is preliminary data.</text>
</comment>
<evidence type="ECO:0000313" key="3">
    <source>
        <dbReference type="EMBL" id="RXZ48822.1"/>
    </source>
</evidence>
<evidence type="ECO:0000313" key="4">
    <source>
        <dbReference type="Proteomes" id="UP000292935"/>
    </source>
</evidence>
<keyword evidence="1" id="KW-1133">Transmembrane helix</keyword>
<feature type="transmembrane region" description="Helical" evidence="1">
    <location>
        <begin position="134"/>
        <end position="155"/>
    </location>
</feature>
<dbReference type="Proteomes" id="UP000292935">
    <property type="component" value="Unassembled WGS sequence"/>
</dbReference>
<dbReference type="RefSeq" id="WP_129231120.1">
    <property type="nucleotide sequence ID" value="NZ_SDPO01000002.1"/>
</dbReference>
<dbReference type="AlphaFoldDB" id="A0A4Q2JLN0"/>